<evidence type="ECO:0000259" key="1">
    <source>
        <dbReference type="Pfam" id="PF13460"/>
    </source>
</evidence>
<dbReference type="Proteomes" id="UP000586827">
    <property type="component" value="Unassembled WGS sequence"/>
</dbReference>
<evidence type="ECO:0000313" key="3">
    <source>
        <dbReference type="Proteomes" id="UP000586827"/>
    </source>
</evidence>
<dbReference type="AlphaFoldDB" id="A0A849C9L8"/>
<proteinExistence type="predicted"/>
<comment type="caution">
    <text evidence="2">The sequence shown here is derived from an EMBL/GenBank/DDBJ whole genome shotgun (WGS) entry which is preliminary data.</text>
</comment>
<dbReference type="InterPro" id="IPR016040">
    <property type="entry name" value="NAD(P)-bd_dom"/>
</dbReference>
<dbReference type="EMBL" id="JABELX010000008">
    <property type="protein sequence ID" value="NNH72607.1"/>
    <property type="molecule type" value="Genomic_DNA"/>
</dbReference>
<evidence type="ECO:0000313" key="2">
    <source>
        <dbReference type="EMBL" id="NNH72607.1"/>
    </source>
</evidence>
<dbReference type="InterPro" id="IPR036291">
    <property type="entry name" value="NAD(P)-bd_dom_sf"/>
</dbReference>
<dbReference type="PANTHER" id="PTHR43162">
    <property type="match status" value="1"/>
</dbReference>
<dbReference type="SUPFAM" id="SSF51735">
    <property type="entry name" value="NAD(P)-binding Rossmann-fold domains"/>
    <property type="match status" value="1"/>
</dbReference>
<protein>
    <submittedName>
        <fullName evidence="2">NAD(P)H-binding protein</fullName>
    </submittedName>
</protein>
<gene>
    <name evidence="2" type="ORF">HLB23_22550</name>
</gene>
<dbReference type="Gene3D" id="3.40.50.720">
    <property type="entry name" value="NAD(P)-binding Rossmann-like Domain"/>
    <property type="match status" value="1"/>
</dbReference>
<sequence>MILVTGATGTIGSEIVRQLSARGEQVRAVTRDPARAHTPTGVEVVRGDYADTASMAAAMHGARAVFLVGVLGPEDIDTDRALIATAVAAGVRRIVKLSAIGTGDPELGRVGTWHLSGENAVRGSGVEWTILRPSSFASNSLSWTDPLRAGQPVPNLTGAGTQGIVDPRDVAAVAVEALVGTGHSGQIYTLTGPELLTAPDQAAILATVLDREVEVVDVPEDAARQHMLAAGMSVEFADGALAGQRYVREGRNAVLTDDVERLLGRAPHSYAEWAAAHSTAFGSVSPAH</sequence>
<organism evidence="2 3">
    <name type="scientific">Nocardia uniformis</name>
    <dbReference type="NCBI Taxonomy" id="53432"/>
    <lineage>
        <taxon>Bacteria</taxon>
        <taxon>Bacillati</taxon>
        <taxon>Actinomycetota</taxon>
        <taxon>Actinomycetes</taxon>
        <taxon>Mycobacteriales</taxon>
        <taxon>Nocardiaceae</taxon>
        <taxon>Nocardia</taxon>
    </lineage>
</organism>
<dbReference type="InterPro" id="IPR051604">
    <property type="entry name" value="Ergot_Alk_Oxidoreductase"/>
</dbReference>
<dbReference type="RefSeq" id="WP_067524888.1">
    <property type="nucleotide sequence ID" value="NZ_JABELX010000008.1"/>
</dbReference>
<accession>A0A849C9L8</accession>
<dbReference type="Gene3D" id="3.90.25.10">
    <property type="entry name" value="UDP-galactose 4-epimerase, domain 1"/>
    <property type="match status" value="1"/>
</dbReference>
<reference evidence="2 3" key="1">
    <citation type="submission" date="2020-05" db="EMBL/GenBank/DDBJ databases">
        <title>MicrobeNet Type strains.</title>
        <authorList>
            <person name="Nicholson A.C."/>
        </authorList>
    </citation>
    <scope>NUCLEOTIDE SEQUENCE [LARGE SCALE GENOMIC DNA]</scope>
    <source>
        <strain evidence="2 3">JCM 3224</strain>
    </source>
</reference>
<name>A0A849C9L8_9NOCA</name>
<keyword evidence="3" id="KW-1185">Reference proteome</keyword>
<dbReference type="PANTHER" id="PTHR43162:SF1">
    <property type="entry name" value="PRESTALK A DIFFERENTIATION PROTEIN A"/>
    <property type="match status" value="1"/>
</dbReference>
<feature type="domain" description="NAD(P)-binding" evidence="1">
    <location>
        <begin position="6"/>
        <end position="178"/>
    </location>
</feature>
<dbReference type="Pfam" id="PF13460">
    <property type="entry name" value="NAD_binding_10"/>
    <property type="match status" value="1"/>
</dbReference>